<organism evidence="1 2">
    <name type="scientific">Sporolactobacillus inulinus</name>
    <dbReference type="NCBI Taxonomy" id="2078"/>
    <lineage>
        <taxon>Bacteria</taxon>
        <taxon>Bacillati</taxon>
        <taxon>Bacillota</taxon>
        <taxon>Bacilli</taxon>
        <taxon>Bacillales</taxon>
        <taxon>Sporolactobacillaceae</taxon>
        <taxon>Sporolactobacillus</taxon>
    </lineage>
</organism>
<name>A0A4Y1ZCI6_9BACL</name>
<dbReference type="Proteomes" id="UP000319716">
    <property type="component" value="Unassembled WGS sequence"/>
</dbReference>
<dbReference type="SUPFAM" id="SSF56784">
    <property type="entry name" value="HAD-like"/>
    <property type="match status" value="1"/>
</dbReference>
<gene>
    <name evidence="1" type="ORF">NBRC111894_2195</name>
</gene>
<comment type="caution">
    <text evidence="1">The sequence shown here is derived from an EMBL/GenBank/DDBJ whole genome shotgun (WGS) entry which is preliminary data.</text>
</comment>
<evidence type="ECO:0000313" key="2">
    <source>
        <dbReference type="Proteomes" id="UP000319716"/>
    </source>
</evidence>
<sequence>MKIVNAFRSHGNIVSMTGDGVNDAPSLKMRTLVWRWGLPVPMFPKAQAT</sequence>
<protein>
    <submittedName>
        <fullName evidence="1">Uncharacterized protein</fullName>
    </submittedName>
</protein>
<dbReference type="EMBL" id="BEXB01000016">
    <property type="protein sequence ID" value="GAY76641.1"/>
    <property type="molecule type" value="Genomic_DNA"/>
</dbReference>
<dbReference type="InterPro" id="IPR023214">
    <property type="entry name" value="HAD_sf"/>
</dbReference>
<reference evidence="1 2" key="1">
    <citation type="submission" date="2017-11" db="EMBL/GenBank/DDBJ databases">
        <title>Draft Genome Sequence of Sporolactobacillus inulinus NBRC 111894 Isolated from Koso, a Japanese Sugar-Vegetable Fermented Beverage.</title>
        <authorList>
            <person name="Chiou T.Y."/>
            <person name="Oshima K."/>
            <person name="Suda W."/>
            <person name="Hattori M."/>
            <person name="Takahashi T."/>
        </authorList>
    </citation>
    <scope>NUCLEOTIDE SEQUENCE [LARGE SCALE GENOMIC DNA]</scope>
    <source>
        <strain evidence="1 2">NBRC111894</strain>
    </source>
</reference>
<dbReference type="Gene3D" id="3.40.50.1000">
    <property type="entry name" value="HAD superfamily/HAD-like"/>
    <property type="match status" value="1"/>
</dbReference>
<evidence type="ECO:0000313" key="1">
    <source>
        <dbReference type="EMBL" id="GAY76641.1"/>
    </source>
</evidence>
<dbReference type="InterPro" id="IPR036412">
    <property type="entry name" value="HAD-like_sf"/>
</dbReference>
<proteinExistence type="predicted"/>
<dbReference type="AlphaFoldDB" id="A0A4Y1ZCI6"/>
<accession>A0A4Y1ZCI6</accession>